<dbReference type="AlphaFoldDB" id="A0AAV1JLN1"/>
<evidence type="ECO:0000313" key="2">
    <source>
        <dbReference type="Proteomes" id="UP001497472"/>
    </source>
</evidence>
<evidence type="ECO:0000313" key="1">
    <source>
        <dbReference type="EMBL" id="CAK1549776.1"/>
    </source>
</evidence>
<comment type="caution">
    <text evidence="1">The sequence shown here is derived from an EMBL/GenBank/DDBJ whole genome shotgun (WGS) entry which is preliminary data.</text>
</comment>
<proteinExistence type="predicted"/>
<protein>
    <submittedName>
        <fullName evidence="1">Uncharacterized protein</fullName>
    </submittedName>
</protein>
<keyword evidence="2" id="KW-1185">Reference proteome</keyword>
<dbReference type="EMBL" id="CAVLEF010000040">
    <property type="protein sequence ID" value="CAK1549776.1"/>
    <property type="molecule type" value="Genomic_DNA"/>
</dbReference>
<gene>
    <name evidence="1" type="ORF">LNINA_LOCUS9050</name>
</gene>
<organism evidence="1 2">
    <name type="scientific">Leptosia nina</name>
    <dbReference type="NCBI Taxonomy" id="320188"/>
    <lineage>
        <taxon>Eukaryota</taxon>
        <taxon>Metazoa</taxon>
        <taxon>Ecdysozoa</taxon>
        <taxon>Arthropoda</taxon>
        <taxon>Hexapoda</taxon>
        <taxon>Insecta</taxon>
        <taxon>Pterygota</taxon>
        <taxon>Neoptera</taxon>
        <taxon>Endopterygota</taxon>
        <taxon>Lepidoptera</taxon>
        <taxon>Glossata</taxon>
        <taxon>Ditrysia</taxon>
        <taxon>Papilionoidea</taxon>
        <taxon>Pieridae</taxon>
        <taxon>Pierinae</taxon>
        <taxon>Leptosia</taxon>
    </lineage>
</organism>
<dbReference type="Proteomes" id="UP001497472">
    <property type="component" value="Unassembled WGS sequence"/>
</dbReference>
<reference evidence="1 2" key="1">
    <citation type="submission" date="2023-11" db="EMBL/GenBank/DDBJ databases">
        <authorList>
            <person name="Okamura Y."/>
        </authorList>
    </citation>
    <scope>NUCLEOTIDE SEQUENCE [LARGE SCALE GENOMIC DNA]</scope>
</reference>
<sequence>MRSAKRTQTYWLAGCRGGRYGGWGAIGPPGHASEEAAGAAAPSLRITRHQFLLLHLQTSPNIPTCTLKFKLLP</sequence>
<accession>A0AAV1JLN1</accession>
<name>A0AAV1JLN1_9NEOP</name>